<proteinExistence type="inferred from homology"/>
<evidence type="ECO:0000256" key="3">
    <source>
        <dbReference type="RuleBase" id="RU000628"/>
    </source>
</evidence>
<dbReference type="PRINTS" id="PR00382">
    <property type="entry name" value="LIPIDTRNSFER"/>
</dbReference>
<dbReference type="Proteomes" id="UP000447434">
    <property type="component" value="Chromosome 7"/>
</dbReference>
<dbReference type="AlphaFoldDB" id="A0A6A4QA50"/>
<gene>
    <name evidence="4" type="ORF">Lalb_Chr07g0190741</name>
</gene>
<organism evidence="4 5">
    <name type="scientific">Lupinus albus</name>
    <name type="common">White lupine</name>
    <name type="synonym">Lupinus termis</name>
    <dbReference type="NCBI Taxonomy" id="3870"/>
    <lineage>
        <taxon>Eukaryota</taxon>
        <taxon>Viridiplantae</taxon>
        <taxon>Streptophyta</taxon>
        <taxon>Embryophyta</taxon>
        <taxon>Tracheophyta</taxon>
        <taxon>Spermatophyta</taxon>
        <taxon>Magnoliopsida</taxon>
        <taxon>eudicotyledons</taxon>
        <taxon>Gunneridae</taxon>
        <taxon>Pentapetalae</taxon>
        <taxon>rosids</taxon>
        <taxon>fabids</taxon>
        <taxon>Fabales</taxon>
        <taxon>Fabaceae</taxon>
        <taxon>Papilionoideae</taxon>
        <taxon>50 kb inversion clade</taxon>
        <taxon>genistoids sensu lato</taxon>
        <taxon>core genistoids</taxon>
        <taxon>Genisteae</taxon>
        <taxon>Lupinus</taxon>
    </lineage>
</organism>
<evidence type="ECO:0000256" key="2">
    <source>
        <dbReference type="ARBA" id="ARBA00023157"/>
    </source>
</evidence>
<dbReference type="PANTHER" id="PTHR33076">
    <property type="entry name" value="NON-SPECIFIC LIPID-TRANSFER PROTEIN 2-RELATED"/>
    <property type="match status" value="1"/>
</dbReference>
<keyword evidence="3" id="KW-0446">Lipid-binding</keyword>
<evidence type="ECO:0000256" key="1">
    <source>
        <dbReference type="ARBA" id="ARBA00009748"/>
    </source>
</evidence>
<name>A0A6A4QA50_LUPAL</name>
<sequence length="137" mass="14535">MAGIKVACLVLMCMAVVAAPIAKADITCSQVENKIAYCIDYLKYGRDVSTVCCAGLRALISGTQSTSDKQALCNCLKSATLRYNPKNAVSLPGKCGVIIPYKISINTNCANIQFGSFDGMGKMQVPQNIFTAGINNI</sequence>
<dbReference type="InterPro" id="IPR000528">
    <property type="entry name" value="Plant_nsLTP"/>
</dbReference>
<dbReference type="SUPFAM" id="SSF47699">
    <property type="entry name" value="Bifunctional inhibitor/lipid-transfer protein/seed storage 2S albumin"/>
    <property type="match status" value="1"/>
</dbReference>
<dbReference type="Pfam" id="PF00234">
    <property type="entry name" value="Tryp_alpha_amyl"/>
    <property type="match status" value="1"/>
</dbReference>
<keyword evidence="5" id="KW-1185">Reference proteome</keyword>
<dbReference type="InterPro" id="IPR036312">
    <property type="entry name" value="Bifun_inhib/LTP/seed_sf"/>
</dbReference>
<dbReference type="SMART" id="SM00499">
    <property type="entry name" value="AAI"/>
    <property type="match status" value="1"/>
</dbReference>
<dbReference type="Gene3D" id="1.10.110.10">
    <property type="entry name" value="Plant lipid-transfer and hydrophobic proteins"/>
    <property type="match status" value="1"/>
</dbReference>
<evidence type="ECO:0000313" key="4">
    <source>
        <dbReference type="EMBL" id="KAE9610817.1"/>
    </source>
</evidence>
<dbReference type="PROSITE" id="PS00597">
    <property type="entry name" value="PLANT_LTP"/>
    <property type="match status" value="1"/>
</dbReference>
<comment type="similarity">
    <text evidence="1 3">Belongs to the plant LTP family.</text>
</comment>
<dbReference type="CDD" id="cd01960">
    <property type="entry name" value="nsLTP1"/>
    <property type="match status" value="1"/>
</dbReference>
<reference evidence="5" key="1">
    <citation type="journal article" date="2020" name="Nat. Commun.">
        <title>Genome sequence of the cluster root forming white lupin.</title>
        <authorList>
            <person name="Hufnagel B."/>
            <person name="Marques A."/>
            <person name="Soriano A."/>
            <person name="Marques L."/>
            <person name="Divol F."/>
            <person name="Doumas P."/>
            <person name="Sallet E."/>
            <person name="Mancinotti D."/>
            <person name="Carrere S."/>
            <person name="Marande W."/>
            <person name="Arribat S."/>
            <person name="Keller J."/>
            <person name="Huneau C."/>
            <person name="Blein T."/>
            <person name="Aime D."/>
            <person name="Laguerre M."/>
            <person name="Taylor J."/>
            <person name="Schubert V."/>
            <person name="Nelson M."/>
            <person name="Geu-Flores F."/>
            <person name="Crespi M."/>
            <person name="Gallardo-Guerrero K."/>
            <person name="Delaux P.-M."/>
            <person name="Salse J."/>
            <person name="Berges H."/>
            <person name="Guyot R."/>
            <person name="Gouzy J."/>
            <person name="Peret B."/>
        </authorList>
    </citation>
    <scope>NUCLEOTIDE SEQUENCE [LARGE SCALE GENOMIC DNA]</scope>
    <source>
        <strain evidence="5">cv. Amiga</strain>
    </source>
</reference>
<keyword evidence="2" id="KW-1015">Disulfide bond</keyword>
<comment type="function">
    <text evidence="3">Plant non-specific lipid-transfer proteins transfer phospholipids as well as galactolipids across membranes. May play a role in wax or cutin deposition in the cell walls of expanding epidermal cells and certain secretory tissues.</text>
</comment>
<dbReference type="EMBL" id="WOCE01000007">
    <property type="protein sequence ID" value="KAE9610817.1"/>
    <property type="molecule type" value="Genomic_DNA"/>
</dbReference>
<comment type="caution">
    <text evidence="4">The sequence shown here is derived from an EMBL/GenBank/DDBJ whole genome shotgun (WGS) entry which is preliminary data.</text>
</comment>
<dbReference type="GO" id="GO:0008289">
    <property type="term" value="F:lipid binding"/>
    <property type="evidence" value="ECO:0007669"/>
    <property type="project" value="UniProtKB-KW"/>
</dbReference>
<accession>A0A6A4QA50</accession>
<keyword evidence="3" id="KW-0813">Transport</keyword>
<dbReference type="GO" id="GO:0006869">
    <property type="term" value="P:lipid transport"/>
    <property type="evidence" value="ECO:0007669"/>
    <property type="project" value="InterPro"/>
</dbReference>
<dbReference type="OrthoDB" id="1890443at2759"/>
<protein>
    <recommendedName>
        <fullName evidence="3">Non-specific lipid-transfer protein</fullName>
    </recommendedName>
</protein>
<evidence type="ECO:0000313" key="5">
    <source>
        <dbReference type="Proteomes" id="UP000447434"/>
    </source>
</evidence>
<dbReference type="InterPro" id="IPR016140">
    <property type="entry name" value="Bifunc_inhib/LTP/seed_store"/>
</dbReference>